<name>A0AAV2FCR8_9ROSI</name>
<accession>A0AAV2FCR8</accession>
<dbReference type="Proteomes" id="UP001497516">
    <property type="component" value="Chromosome 6"/>
</dbReference>
<gene>
    <name evidence="2" type="ORF">LTRI10_LOCUS36465</name>
    <name evidence="3" type="ORF">LTRI10_LOCUS36468</name>
    <name evidence="4" type="ORF">LTRI10_LOCUS36482</name>
</gene>
<sequence length="111" mass="12557">MPTGFVFYSGSFSISFDSERGFSSNPTPPKPPSRNGMVASEETVMNYLTEYGVNNIKSVKLVEPKFPKNSYARQCNNLLELFAERMVEENVFGAQSYREALLKYCGVDIEY</sequence>
<dbReference type="AlphaFoldDB" id="A0AAV2FCR8"/>
<proteinExistence type="predicted"/>
<organism evidence="3 5">
    <name type="scientific">Linum trigynum</name>
    <dbReference type="NCBI Taxonomy" id="586398"/>
    <lineage>
        <taxon>Eukaryota</taxon>
        <taxon>Viridiplantae</taxon>
        <taxon>Streptophyta</taxon>
        <taxon>Embryophyta</taxon>
        <taxon>Tracheophyta</taxon>
        <taxon>Spermatophyta</taxon>
        <taxon>Magnoliopsida</taxon>
        <taxon>eudicotyledons</taxon>
        <taxon>Gunneridae</taxon>
        <taxon>Pentapetalae</taxon>
        <taxon>rosids</taxon>
        <taxon>fabids</taxon>
        <taxon>Malpighiales</taxon>
        <taxon>Linaceae</taxon>
        <taxon>Linum</taxon>
    </lineage>
</organism>
<evidence type="ECO:0000313" key="4">
    <source>
        <dbReference type="EMBL" id="CAL1396097.1"/>
    </source>
</evidence>
<evidence type="ECO:0000256" key="1">
    <source>
        <dbReference type="SAM" id="MobiDB-lite"/>
    </source>
</evidence>
<evidence type="ECO:0000313" key="2">
    <source>
        <dbReference type="EMBL" id="CAL1396078.1"/>
    </source>
</evidence>
<keyword evidence="5" id="KW-1185">Reference proteome</keyword>
<evidence type="ECO:0000313" key="3">
    <source>
        <dbReference type="EMBL" id="CAL1396081.1"/>
    </source>
</evidence>
<feature type="region of interest" description="Disordered" evidence="1">
    <location>
        <begin position="17"/>
        <end position="37"/>
    </location>
</feature>
<dbReference type="EMBL" id="OZ034819">
    <property type="protein sequence ID" value="CAL1396097.1"/>
    <property type="molecule type" value="Genomic_DNA"/>
</dbReference>
<dbReference type="EMBL" id="OZ034819">
    <property type="protein sequence ID" value="CAL1396081.1"/>
    <property type="molecule type" value="Genomic_DNA"/>
</dbReference>
<evidence type="ECO:0000313" key="5">
    <source>
        <dbReference type="Proteomes" id="UP001497516"/>
    </source>
</evidence>
<dbReference type="EMBL" id="OZ034819">
    <property type="protein sequence ID" value="CAL1396078.1"/>
    <property type="molecule type" value="Genomic_DNA"/>
</dbReference>
<protein>
    <submittedName>
        <fullName evidence="3">Uncharacterized protein</fullName>
    </submittedName>
</protein>
<reference evidence="3 5" key="1">
    <citation type="submission" date="2024-04" db="EMBL/GenBank/DDBJ databases">
        <authorList>
            <person name="Fracassetti M."/>
        </authorList>
    </citation>
    <scope>NUCLEOTIDE SEQUENCE [LARGE SCALE GENOMIC DNA]</scope>
</reference>